<dbReference type="EMBL" id="JAXQNO010000014">
    <property type="protein sequence ID" value="KAK4783704.1"/>
    <property type="molecule type" value="Genomic_DNA"/>
</dbReference>
<keyword evidence="3" id="KW-1185">Reference proteome</keyword>
<reference evidence="2 3" key="1">
    <citation type="journal article" date="2023" name="Hortic Res">
        <title>Pangenome of water caltrop reveals structural variations and asymmetric subgenome divergence after allopolyploidization.</title>
        <authorList>
            <person name="Zhang X."/>
            <person name="Chen Y."/>
            <person name="Wang L."/>
            <person name="Yuan Y."/>
            <person name="Fang M."/>
            <person name="Shi L."/>
            <person name="Lu R."/>
            <person name="Comes H.P."/>
            <person name="Ma Y."/>
            <person name="Chen Y."/>
            <person name="Huang G."/>
            <person name="Zhou Y."/>
            <person name="Zheng Z."/>
            <person name="Qiu Y."/>
        </authorList>
    </citation>
    <scope>NUCLEOTIDE SEQUENCE [LARGE SCALE GENOMIC DNA]</scope>
    <source>
        <strain evidence="2">F231</strain>
    </source>
</reference>
<sequence length="180" mass="19758">MKMTTTANSSIYPRYDTADYSFDFDPEVDFSQFLSEARQHKTDSNILASSPNVELEGKRGSGDEKRGKKSWKRSLFSWCRSEKKANRPRVEPATDVFHKPRPQRGYTSGPILDSSARGRGGGAELLRHYRPTSGPPSGLFGKGKRSESETSTPYVTLGGGQNGRSNGAATSPYGPVYLVT</sequence>
<dbReference type="AlphaFoldDB" id="A0AAN7LG72"/>
<evidence type="ECO:0000313" key="2">
    <source>
        <dbReference type="EMBL" id="KAK4783704.1"/>
    </source>
</evidence>
<feature type="compositionally biased region" description="Basic and acidic residues" evidence="1">
    <location>
        <begin position="82"/>
        <end position="98"/>
    </location>
</feature>
<feature type="compositionally biased region" description="Basic and acidic residues" evidence="1">
    <location>
        <begin position="55"/>
        <end position="66"/>
    </location>
</feature>
<feature type="region of interest" description="Disordered" evidence="1">
    <location>
        <begin position="40"/>
        <end position="70"/>
    </location>
</feature>
<organism evidence="2 3">
    <name type="scientific">Trapa natans</name>
    <name type="common">Water chestnut</name>
    <dbReference type="NCBI Taxonomy" id="22666"/>
    <lineage>
        <taxon>Eukaryota</taxon>
        <taxon>Viridiplantae</taxon>
        <taxon>Streptophyta</taxon>
        <taxon>Embryophyta</taxon>
        <taxon>Tracheophyta</taxon>
        <taxon>Spermatophyta</taxon>
        <taxon>Magnoliopsida</taxon>
        <taxon>eudicotyledons</taxon>
        <taxon>Gunneridae</taxon>
        <taxon>Pentapetalae</taxon>
        <taxon>rosids</taxon>
        <taxon>malvids</taxon>
        <taxon>Myrtales</taxon>
        <taxon>Lythraceae</taxon>
        <taxon>Trapa</taxon>
    </lineage>
</organism>
<dbReference type="PANTHER" id="PTHR35488:SF4">
    <property type="entry name" value="DUF4005 DOMAIN-CONTAINING PROTEIN"/>
    <property type="match status" value="1"/>
</dbReference>
<accession>A0AAN7LG72</accession>
<gene>
    <name evidence="2" type="ORF">SAY86_018072</name>
</gene>
<name>A0AAN7LG72_TRANT</name>
<comment type="caution">
    <text evidence="2">The sequence shown here is derived from an EMBL/GenBank/DDBJ whole genome shotgun (WGS) entry which is preliminary data.</text>
</comment>
<dbReference type="Proteomes" id="UP001346149">
    <property type="component" value="Unassembled WGS sequence"/>
</dbReference>
<feature type="region of interest" description="Disordered" evidence="1">
    <location>
        <begin position="82"/>
        <end position="180"/>
    </location>
</feature>
<dbReference type="PANTHER" id="PTHR35488">
    <property type="entry name" value="OS05G0358900 PROTEIN-RELATED"/>
    <property type="match status" value="1"/>
</dbReference>
<proteinExistence type="predicted"/>
<protein>
    <submittedName>
        <fullName evidence="2">Uncharacterized protein</fullName>
    </submittedName>
</protein>
<evidence type="ECO:0000256" key="1">
    <source>
        <dbReference type="SAM" id="MobiDB-lite"/>
    </source>
</evidence>
<evidence type="ECO:0000313" key="3">
    <source>
        <dbReference type="Proteomes" id="UP001346149"/>
    </source>
</evidence>